<dbReference type="FunFam" id="3.40.50.1260:FF:000006">
    <property type="entry name" value="Phosphoglycerate kinase"/>
    <property type="match status" value="1"/>
</dbReference>
<dbReference type="InterPro" id="IPR015824">
    <property type="entry name" value="Phosphoglycerate_kinase_N"/>
</dbReference>
<evidence type="ECO:0000256" key="7">
    <source>
        <dbReference type="ARBA" id="ARBA00022840"/>
    </source>
</evidence>
<keyword evidence="4" id="KW-0808">Transferase</keyword>
<dbReference type="Gene3D" id="3.40.50.1260">
    <property type="entry name" value="Phosphoglycerate kinase, N-terminal domain"/>
    <property type="match status" value="2"/>
</dbReference>
<feature type="non-terminal residue" evidence="8">
    <location>
        <position position="255"/>
    </location>
</feature>
<evidence type="ECO:0000256" key="6">
    <source>
        <dbReference type="ARBA" id="ARBA00022777"/>
    </source>
</evidence>
<dbReference type="GO" id="GO:0043531">
    <property type="term" value="F:ADP binding"/>
    <property type="evidence" value="ECO:0007669"/>
    <property type="project" value="TreeGrafter"/>
</dbReference>
<dbReference type="InterPro" id="IPR001576">
    <property type="entry name" value="Phosphoglycerate_kinase"/>
</dbReference>
<gene>
    <name evidence="8" type="ORF">METZ01_LOCUS383775</name>
</gene>
<dbReference type="GO" id="GO:0005524">
    <property type="term" value="F:ATP binding"/>
    <property type="evidence" value="ECO:0007669"/>
    <property type="project" value="UniProtKB-KW"/>
</dbReference>
<dbReference type="Pfam" id="PF00162">
    <property type="entry name" value="PGK"/>
    <property type="match status" value="1"/>
</dbReference>
<sequence>MPRFETLDSLRALNEQAPGTRVLVRGDLNVPLADGLVTDTTRIKRLAPTIIELANRGCKVIVMSHFDRPEGRVIQRMSLKPLLAPLMDALGGLRVVFVENCVGESAETSVEALPEGGIALLENLRFHAGEEENNKTFVQALAVLGDVFVNDAFSAAHRAHASTEGIAHVLPSAVGRSMQAELEALEVTLGNPDRPILAVVGGAKVSTKLNVLSNLVDKVDRLAIGGAMANTFLYALGNDIGSSLCEKNMADTARA</sequence>
<dbReference type="EMBL" id="UINC01142537">
    <property type="protein sequence ID" value="SVD30921.1"/>
    <property type="molecule type" value="Genomic_DNA"/>
</dbReference>
<dbReference type="GO" id="GO:0006096">
    <property type="term" value="P:glycolytic process"/>
    <property type="evidence" value="ECO:0007669"/>
    <property type="project" value="InterPro"/>
</dbReference>
<dbReference type="InterPro" id="IPR036043">
    <property type="entry name" value="Phosphoglycerate_kinase_sf"/>
</dbReference>
<dbReference type="EC" id="2.7.2.3" evidence="3"/>
<keyword evidence="6" id="KW-0418">Kinase</keyword>
<dbReference type="PANTHER" id="PTHR11406:SF23">
    <property type="entry name" value="PHOSPHOGLYCERATE KINASE 1, CHLOROPLASTIC-RELATED"/>
    <property type="match status" value="1"/>
</dbReference>
<comment type="similarity">
    <text evidence="2">Belongs to the phosphoglycerate kinase family.</text>
</comment>
<dbReference type="PROSITE" id="PS00111">
    <property type="entry name" value="PGLYCERATE_KINASE"/>
    <property type="match status" value="1"/>
</dbReference>
<dbReference type="PRINTS" id="PR00477">
    <property type="entry name" value="PHGLYCKINASE"/>
</dbReference>
<protein>
    <recommendedName>
        <fullName evidence="3">phosphoglycerate kinase</fullName>
        <ecNumber evidence="3">2.7.2.3</ecNumber>
    </recommendedName>
</protein>
<dbReference type="GO" id="GO:0005829">
    <property type="term" value="C:cytosol"/>
    <property type="evidence" value="ECO:0007669"/>
    <property type="project" value="TreeGrafter"/>
</dbReference>
<evidence type="ECO:0000256" key="4">
    <source>
        <dbReference type="ARBA" id="ARBA00022679"/>
    </source>
</evidence>
<keyword evidence="5" id="KW-0547">Nucleotide-binding</keyword>
<dbReference type="PANTHER" id="PTHR11406">
    <property type="entry name" value="PHOSPHOGLYCERATE KINASE"/>
    <property type="match status" value="1"/>
</dbReference>
<evidence type="ECO:0000256" key="3">
    <source>
        <dbReference type="ARBA" id="ARBA00013061"/>
    </source>
</evidence>
<proteinExistence type="inferred from homology"/>
<dbReference type="InterPro" id="IPR015911">
    <property type="entry name" value="Phosphoglycerate_kinase_CS"/>
</dbReference>
<comment type="catalytic activity">
    <reaction evidence="1">
        <text>(2R)-3-phosphoglycerate + ATP = (2R)-3-phospho-glyceroyl phosphate + ADP</text>
        <dbReference type="Rhea" id="RHEA:14801"/>
        <dbReference type="ChEBI" id="CHEBI:30616"/>
        <dbReference type="ChEBI" id="CHEBI:57604"/>
        <dbReference type="ChEBI" id="CHEBI:58272"/>
        <dbReference type="ChEBI" id="CHEBI:456216"/>
        <dbReference type="EC" id="2.7.2.3"/>
    </reaction>
</comment>
<evidence type="ECO:0000313" key="8">
    <source>
        <dbReference type="EMBL" id="SVD30921.1"/>
    </source>
</evidence>
<dbReference type="GO" id="GO:0006094">
    <property type="term" value="P:gluconeogenesis"/>
    <property type="evidence" value="ECO:0007669"/>
    <property type="project" value="TreeGrafter"/>
</dbReference>
<keyword evidence="7" id="KW-0067">ATP-binding</keyword>
<dbReference type="GO" id="GO:0004618">
    <property type="term" value="F:phosphoglycerate kinase activity"/>
    <property type="evidence" value="ECO:0007669"/>
    <property type="project" value="UniProtKB-EC"/>
</dbReference>
<dbReference type="AlphaFoldDB" id="A0A382UAY0"/>
<organism evidence="8">
    <name type="scientific">marine metagenome</name>
    <dbReference type="NCBI Taxonomy" id="408172"/>
    <lineage>
        <taxon>unclassified sequences</taxon>
        <taxon>metagenomes</taxon>
        <taxon>ecological metagenomes</taxon>
    </lineage>
</organism>
<reference evidence="8" key="1">
    <citation type="submission" date="2018-05" db="EMBL/GenBank/DDBJ databases">
        <authorList>
            <person name="Lanie J.A."/>
            <person name="Ng W.-L."/>
            <person name="Kazmierczak K.M."/>
            <person name="Andrzejewski T.M."/>
            <person name="Davidsen T.M."/>
            <person name="Wayne K.J."/>
            <person name="Tettelin H."/>
            <person name="Glass J.I."/>
            <person name="Rusch D."/>
            <person name="Podicherti R."/>
            <person name="Tsui H.-C.T."/>
            <person name="Winkler M.E."/>
        </authorList>
    </citation>
    <scope>NUCLEOTIDE SEQUENCE</scope>
</reference>
<evidence type="ECO:0000256" key="2">
    <source>
        <dbReference type="ARBA" id="ARBA00008982"/>
    </source>
</evidence>
<evidence type="ECO:0000256" key="1">
    <source>
        <dbReference type="ARBA" id="ARBA00000642"/>
    </source>
</evidence>
<name>A0A382UAY0_9ZZZZ</name>
<evidence type="ECO:0000256" key="5">
    <source>
        <dbReference type="ARBA" id="ARBA00022741"/>
    </source>
</evidence>
<dbReference type="SUPFAM" id="SSF53748">
    <property type="entry name" value="Phosphoglycerate kinase"/>
    <property type="match status" value="1"/>
</dbReference>
<accession>A0A382UAY0</accession>